<keyword evidence="1" id="KW-0812">Transmembrane</keyword>
<dbReference type="RefSeq" id="WP_136821431.1">
    <property type="nucleotide sequence ID" value="NZ_BMJX01000004.1"/>
</dbReference>
<keyword evidence="1" id="KW-1133">Transmembrane helix</keyword>
<dbReference type="OrthoDB" id="659702at2"/>
<feature type="transmembrane region" description="Helical" evidence="1">
    <location>
        <begin position="65"/>
        <end position="83"/>
    </location>
</feature>
<dbReference type="Gene3D" id="3.55.50.30">
    <property type="match status" value="1"/>
</dbReference>
<evidence type="ECO:0008006" key="4">
    <source>
        <dbReference type="Google" id="ProtNLM"/>
    </source>
</evidence>
<protein>
    <recommendedName>
        <fullName evidence="4">DUF4974 domain-containing protein</fullName>
    </recommendedName>
</protein>
<accession>A0A4U0GYS0</accession>
<gene>
    <name evidence="2" type="ORF">FAZ19_14295</name>
</gene>
<evidence type="ECO:0000256" key="1">
    <source>
        <dbReference type="SAM" id="Phobius"/>
    </source>
</evidence>
<sequence length="264" mass="30292">MEKEVLKRYFEQTSTDIEKNTVEDWLLDPSNKITFENFLVEEWQEHVQTKEFSYRIERRKSKSRLLWKAASIAALLLLTYGGHQLLSTHQTPQPIFTKKQVASVQEPVPTASSLATTPTVVSDTARNFHPKTVQHEKKKERHQTKALIAQADTTNQQIKEATIKSSVLTKAKINEAAIARLIQKIDSNQLVFDVNVSEAAFQQLAYIFRKEYGIILELCSNGDADKTYTAKFKKISIHDLLDDMSEKMAFTYSFQDNKVKICFN</sequence>
<proteinExistence type="predicted"/>
<reference evidence="2 3" key="1">
    <citation type="submission" date="2019-04" db="EMBL/GenBank/DDBJ databases">
        <title>Sphingobacterium olei sp. nov., isolated from oil-contaminated soil.</title>
        <authorList>
            <person name="Liu B."/>
        </authorList>
    </citation>
    <scope>NUCLEOTIDE SEQUENCE [LARGE SCALE GENOMIC DNA]</scope>
    <source>
        <strain evidence="2 3">Y3L14</strain>
    </source>
</reference>
<evidence type="ECO:0000313" key="3">
    <source>
        <dbReference type="Proteomes" id="UP000309872"/>
    </source>
</evidence>
<name>A0A4U0GYS0_9SPHI</name>
<organism evidence="2 3">
    <name type="scientific">Sphingobacterium alkalisoli</name>
    <dbReference type="NCBI Taxonomy" id="1874115"/>
    <lineage>
        <taxon>Bacteria</taxon>
        <taxon>Pseudomonadati</taxon>
        <taxon>Bacteroidota</taxon>
        <taxon>Sphingobacteriia</taxon>
        <taxon>Sphingobacteriales</taxon>
        <taxon>Sphingobacteriaceae</taxon>
        <taxon>Sphingobacterium</taxon>
    </lineage>
</organism>
<dbReference type="AlphaFoldDB" id="A0A4U0GYS0"/>
<dbReference type="EMBL" id="SUKA01000004">
    <property type="protein sequence ID" value="TJY64371.1"/>
    <property type="molecule type" value="Genomic_DNA"/>
</dbReference>
<keyword evidence="1" id="KW-0472">Membrane</keyword>
<comment type="caution">
    <text evidence="2">The sequence shown here is derived from an EMBL/GenBank/DDBJ whole genome shotgun (WGS) entry which is preliminary data.</text>
</comment>
<evidence type="ECO:0000313" key="2">
    <source>
        <dbReference type="EMBL" id="TJY64371.1"/>
    </source>
</evidence>
<keyword evidence="3" id="KW-1185">Reference proteome</keyword>
<dbReference type="Proteomes" id="UP000309872">
    <property type="component" value="Unassembled WGS sequence"/>
</dbReference>